<evidence type="ECO:0000313" key="2">
    <source>
        <dbReference type="Proteomes" id="UP000032452"/>
    </source>
</evidence>
<sequence>MKIGIERIGLITAILTSVSFGFDAVKAIAQTTYPFSGSYNTRIDVVPIGDGLSQSIELATSDEAPYGLSQYEGLIYAQTDPTTGGFIFNTDPLAFGLPNLPPGYITFSGEGTDNKLYGSATASAIFDLENLTGQGSGTLTITGGEGLFAGATGTLDFLEIDQLNSDPNVLSITGKAQITGSIKAVPEPGSELGTMVGAGSLIGATILLRRRRAVSSIT</sequence>
<evidence type="ECO:0000313" key="1">
    <source>
        <dbReference type="EMBL" id="KJH72493.1"/>
    </source>
</evidence>
<protein>
    <recommendedName>
        <fullName evidence="3">PEP-CTERM protein-sorting domain-containing protein</fullName>
    </recommendedName>
</protein>
<evidence type="ECO:0008006" key="3">
    <source>
        <dbReference type="Google" id="ProtNLM"/>
    </source>
</evidence>
<dbReference type="AlphaFoldDB" id="A0A0D8ZUP1"/>
<proteinExistence type="predicted"/>
<keyword evidence="2" id="KW-1185">Reference proteome</keyword>
<dbReference type="NCBIfam" id="TIGR02595">
    <property type="entry name" value="PEP_CTERM"/>
    <property type="match status" value="1"/>
</dbReference>
<organism evidence="1 2">
    <name type="scientific">Aliterella atlantica CENA595</name>
    <dbReference type="NCBI Taxonomy" id="1618023"/>
    <lineage>
        <taxon>Bacteria</taxon>
        <taxon>Bacillati</taxon>
        <taxon>Cyanobacteriota</taxon>
        <taxon>Cyanophyceae</taxon>
        <taxon>Chroococcidiopsidales</taxon>
        <taxon>Aliterellaceae</taxon>
        <taxon>Aliterella</taxon>
    </lineage>
</organism>
<reference evidence="1 2" key="1">
    <citation type="submission" date="2015-02" db="EMBL/GenBank/DDBJ databases">
        <title>Draft genome of a novel marine cyanobacterium (Chroococcales) isolated from South Atlantic Ocean.</title>
        <authorList>
            <person name="Rigonato J."/>
            <person name="Alvarenga D.O."/>
            <person name="Branco L.H."/>
            <person name="Varani A.M."/>
            <person name="Brandini F.P."/>
            <person name="Fiore M.F."/>
        </authorList>
    </citation>
    <scope>NUCLEOTIDE SEQUENCE [LARGE SCALE GENOMIC DNA]</scope>
    <source>
        <strain evidence="1 2">CENA595</strain>
    </source>
</reference>
<dbReference type="RefSeq" id="WP_052672289.1">
    <property type="nucleotide sequence ID" value="NZ_CAWMDP010000032.1"/>
</dbReference>
<dbReference type="EMBL" id="JYON01000005">
    <property type="protein sequence ID" value="KJH72493.1"/>
    <property type="molecule type" value="Genomic_DNA"/>
</dbReference>
<dbReference type="STRING" id="1618023.UH38_06955"/>
<name>A0A0D8ZUP1_9CYAN</name>
<accession>A0A0D8ZUP1</accession>
<comment type="caution">
    <text evidence="1">The sequence shown here is derived from an EMBL/GenBank/DDBJ whole genome shotgun (WGS) entry which is preliminary data.</text>
</comment>
<gene>
    <name evidence="1" type="ORF">UH38_06955</name>
</gene>
<dbReference type="Proteomes" id="UP000032452">
    <property type="component" value="Unassembled WGS sequence"/>
</dbReference>
<dbReference type="OrthoDB" id="513987at2"/>
<dbReference type="InterPro" id="IPR013424">
    <property type="entry name" value="Ice-binding_C"/>
</dbReference>